<reference evidence="1 2" key="1">
    <citation type="submission" date="2023-01" db="EMBL/GenBank/DDBJ databases">
        <title>Analysis of 21 Apiospora genomes using comparative genomics revels a genus with tremendous synthesis potential of carbohydrate active enzymes and secondary metabolites.</title>
        <authorList>
            <person name="Sorensen T."/>
        </authorList>
    </citation>
    <scope>NUCLEOTIDE SEQUENCE [LARGE SCALE GENOMIC DNA]</scope>
    <source>
        <strain evidence="1 2">CBS 83171</strain>
    </source>
</reference>
<dbReference type="EMBL" id="JAQQWM010000005">
    <property type="protein sequence ID" value="KAK8064164.1"/>
    <property type="molecule type" value="Genomic_DNA"/>
</dbReference>
<proteinExistence type="predicted"/>
<accession>A0ABR1UYZ9</accession>
<evidence type="ECO:0000313" key="1">
    <source>
        <dbReference type="EMBL" id="KAK8064164.1"/>
    </source>
</evidence>
<sequence length="108" mass="12616">MKIDPDAPRDTLVPDLINPEEWKRMKYVKACYDAIYERVKEDQADQLETQIGPRPNWLNSDVPISMPGHVDVDSPNKWLSHRGHTFFDRESGKAWLASPQSRKFLRTH</sequence>
<comment type="caution">
    <text evidence="1">The sequence shown here is derived from an EMBL/GenBank/DDBJ whole genome shotgun (WGS) entry which is preliminary data.</text>
</comment>
<protein>
    <submittedName>
        <fullName evidence="1">Uncharacterized protein</fullName>
    </submittedName>
</protein>
<evidence type="ECO:0000313" key="2">
    <source>
        <dbReference type="Proteomes" id="UP001446871"/>
    </source>
</evidence>
<name>A0ABR1UYZ9_9PEZI</name>
<organism evidence="1 2">
    <name type="scientific">Apiospora saccharicola</name>
    <dbReference type="NCBI Taxonomy" id="335842"/>
    <lineage>
        <taxon>Eukaryota</taxon>
        <taxon>Fungi</taxon>
        <taxon>Dikarya</taxon>
        <taxon>Ascomycota</taxon>
        <taxon>Pezizomycotina</taxon>
        <taxon>Sordariomycetes</taxon>
        <taxon>Xylariomycetidae</taxon>
        <taxon>Amphisphaeriales</taxon>
        <taxon>Apiosporaceae</taxon>
        <taxon>Apiospora</taxon>
    </lineage>
</organism>
<keyword evidence="2" id="KW-1185">Reference proteome</keyword>
<gene>
    <name evidence="1" type="ORF">PG996_008816</name>
</gene>
<dbReference type="Proteomes" id="UP001446871">
    <property type="component" value="Unassembled WGS sequence"/>
</dbReference>